<organism evidence="11 12">
    <name type="scientific">Hortaea werneckii EXF-2000</name>
    <dbReference type="NCBI Taxonomy" id="1157616"/>
    <lineage>
        <taxon>Eukaryota</taxon>
        <taxon>Fungi</taxon>
        <taxon>Dikarya</taxon>
        <taxon>Ascomycota</taxon>
        <taxon>Pezizomycotina</taxon>
        <taxon>Dothideomycetes</taxon>
        <taxon>Dothideomycetidae</taxon>
        <taxon>Mycosphaerellales</taxon>
        <taxon>Teratosphaeriaceae</taxon>
        <taxon>Hortaea</taxon>
    </lineage>
</organism>
<comment type="subcellular location">
    <subcellularLocation>
        <location evidence="1">Cell membrane</location>
        <topology evidence="1">Multi-pass membrane protein</topology>
    </subcellularLocation>
</comment>
<name>A0A1Z5SNH1_HORWE</name>
<dbReference type="STRING" id="1157616.A0A1Z5SNH1"/>
<feature type="region of interest" description="Disordered" evidence="9">
    <location>
        <begin position="431"/>
        <end position="471"/>
    </location>
</feature>
<evidence type="ECO:0000256" key="3">
    <source>
        <dbReference type="ARBA" id="ARBA00022448"/>
    </source>
</evidence>
<feature type="transmembrane region" description="Helical" evidence="10">
    <location>
        <begin position="345"/>
        <end position="368"/>
    </location>
</feature>
<dbReference type="GO" id="GO:0050897">
    <property type="term" value="F:cobalt ion binding"/>
    <property type="evidence" value="ECO:0007669"/>
    <property type="project" value="TreeGrafter"/>
</dbReference>
<keyword evidence="3" id="KW-0813">Transport</keyword>
<dbReference type="GO" id="GO:0015095">
    <property type="term" value="F:magnesium ion transmembrane transporter activity"/>
    <property type="evidence" value="ECO:0007669"/>
    <property type="project" value="TreeGrafter"/>
</dbReference>
<evidence type="ECO:0000256" key="1">
    <source>
        <dbReference type="ARBA" id="ARBA00004651"/>
    </source>
</evidence>
<reference evidence="11 12" key="1">
    <citation type="submission" date="2017-01" db="EMBL/GenBank/DDBJ databases">
        <title>The recent genome duplication of the halophilic yeast Hortaea werneckii: insights from long-read sequencing.</title>
        <authorList>
            <person name="Sinha S."/>
            <person name="Flibotte S."/>
            <person name="Neira M."/>
            <person name="Lenassi M."/>
            <person name="Gostincar C."/>
            <person name="Stajich J.E."/>
            <person name="Nislow C.E."/>
        </authorList>
    </citation>
    <scope>NUCLEOTIDE SEQUENCE [LARGE SCALE GENOMIC DNA]</scope>
    <source>
        <strain evidence="11 12">EXF-2000</strain>
    </source>
</reference>
<dbReference type="InParanoid" id="A0A1Z5SNH1"/>
<evidence type="ECO:0000313" key="12">
    <source>
        <dbReference type="Proteomes" id="UP000194280"/>
    </source>
</evidence>
<evidence type="ECO:0000256" key="5">
    <source>
        <dbReference type="ARBA" id="ARBA00022692"/>
    </source>
</evidence>
<dbReference type="PANTHER" id="PTHR46494:SF1">
    <property type="entry name" value="CORA FAMILY METAL ION TRANSPORTER (EUROFUNG)"/>
    <property type="match status" value="1"/>
</dbReference>
<evidence type="ECO:0000256" key="2">
    <source>
        <dbReference type="ARBA" id="ARBA00009765"/>
    </source>
</evidence>
<dbReference type="SUPFAM" id="SSF144083">
    <property type="entry name" value="Magnesium transport protein CorA, transmembrane region"/>
    <property type="match status" value="1"/>
</dbReference>
<evidence type="ECO:0000256" key="4">
    <source>
        <dbReference type="ARBA" id="ARBA00022475"/>
    </source>
</evidence>
<dbReference type="GO" id="GO:0015087">
    <property type="term" value="F:cobalt ion transmembrane transporter activity"/>
    <property type="evidence" value="ECO:0007669"/>
    <property type="project" value="TreeGrafter"/>
</dbReference>
<keyword evidence="4" id="KW-1003">Cell membrane</keyword>
<keyword evidence="12" id="KW-1185">Reference proteome</keyword>
<dbReference type="GO" id="GO:0000287">
    <property type="term" value="F:magnesium ion binding"/>
    <property type="evidence" value="ECO:0007669"/>
    <property type="project" value="TreeGrafter"/>
</dbReference>
<proteinExistence type="inferred from homology"/>
<dbReference type="EMBL" id="MUNK01000375">
    <property type="protein sequence ID" value="OTA22385.1"/>
    <property type="molecule type" value="Genomic_DNA"/>
</dbReference>
<keyword evidence="7 10" id="KW-0472">Membrane</keyword>
<evidence type="ECO:0000256" key="10">
    <source>
        <dbReference type="SAM" id="Phobius"/>
    </source>
</evidence>
<comment type="caution">
    <text evidence="11">The sequence shown here is derived from an EMBL/GenBank/DDBJ whole genome shotgun (WGS) entry which is preliminary data.</text>
</comment>
<dbReference type="InterPro" id="IPR045863">
    <property type="entry name" value="CorA_TM1_TM2"/>
</dbReference>
<comment type="similarity">
    <text evidence="2">Belongs to the CorA metal ion transporter (MIT) (TC 1.A.35) family.</text>
</comment>
<dbReference type="InterPro" id="IPR045861">
    <property type="entry name" value="CorA_cytoplasmic_dom"/>
</dbReference>
<dbReference type="VEuPathDB" id="FungiDB:BTJ68_14057"/>
<dbReference type="PANTHER" id="PTHR46494">
    <property type="entry name" value="CORA FAMILY METAL ION TRANSPORTER (EUROFUNG)"/>
    <property type="match status" value="1"/>
</dbReference>
<evidence type="ECO:0000256" key="7">
    <source>
        <dbReference type="ARBA" id="ARBA00023136"/>
    </source>
</evidence>
<keyword evidence="6 10" id="KW-1133">Transmembrane helix</keyword>
<feature type="coiled-coil region" evidence="8">
    <location>
        <begin position="303"/>
        <end position="330"/>
    </location>
</feature>
<sequence length="471" mass="54929">MARRQRARRRSSWDFRDHSIAIRVGSRRSQQSFHGITVSGTRDSSRLARLIADQVRAFPRDPLVIAINGYQPWLEQILSSCIQDYWAAISELDRQVQFSSTMQFPERASQRGHDVPWTFVLDQMNVPQVYYWSANTDPLDSEDFGLPSIEHYRFRVGAWECGRGACRFDGDVPVAIIFTRPTPVAEYVVTEMLFDYLFKDGDFDQPREDEEGICWLFSRLYWLLTDWQNIITEIVTRLDEAEANSHSRHLPVKTRTRLMHNEVDRLYELKEYLHFHTRAFKKLQRLKDDVPKREQKDPLWTDMDDAVEDLEQYDTTLDSLKERFNNLIELEFNIQNAVQADNSQFLSIVATIFLPVSYLASLFGITTITWPAIWYLWAAIPIAVTSIAFALLFPWSLRQIQKRMYPIDAIRLRLQPQSFTMLGDELPDSVDVPGSTRHGKIRRASQRFAGVNEGKGRSTSRRRSNEKFEEG</sequence>
<keyword evidence="5 10" id="KW-0812">Transmembrane</keyword>
<dbReference type="AlphaFoldDB" id="A0A1Z5SNH1"/>
<evidence type="ECO:0000256" key="9">
    <source>
        <dbReference type="SAM" id="MobiDB-lite"/>
    </source>
</evidence>
<dbReference type="Proteomes" id="UP000194280">
    <property type="component" value="Unassembled WGS sequence"/>
</dbReference>
<evidence type="ECO:0000256" key="6">
    <source>
        <dbReference type="ARBA" id="ARBA00022989"/>
    </source>
</evidence>
<dbReference type="Gene3D" id="1.20.58.340">
    <property type="entry name" value="Magnesium transport protein CorA, transmembrane region"/>
    <property type="match status" value="1"/>
</dbReference>
<dbReference type="GO" id="GO:0005886">
    <property type="term" value="C:plasma membrane"/>
    <property type="evidence" value="ECO:0007669"/>
    <property type="project" value="UniProtKB-SubCell"/>
</dbReference>
<evidence type="ECO:0000313" key="11">
    <source>
        <dbReference type="EMBL" id="OTA22385.1"/>
    </source>
</evidence>
<dbReference type="OrthoDB" id="3231000at2759"/>
<gene>
    <name evidence="11" type="ORF">BTJ68_14057</name>
</gene>
<feature type="transmembrane region" description="Helical" evidence="10">
    <location>
        <begin position="374"/>
        <end position="395"/>
    </location>
</feature>
<evidence type="ECO:0000256" key="8">
    <source>
        <dbReference type="SAM" id="Coils"/>
    </source>
</evidence>
<dbReference type="InterPro" id="IPR002523">
    <property type="entry name" value="MgTranspt_CorA/ZnTranspt_ZntB"/>
</dbReference>
<accession>A0A1Z5SNH1</accession>
<dbReference type="Pfam" id="PF01544">
    <property type="entry name" value="CorA"/>
    <property type="match status" value="1"/>
</dbReference>
<protein>
    <submittedName>
        <fullName evidence="11">Uncharacterized protein</fullName>
    </submittedName>
</protein>
<dbReference type="SUPFAM" id="SSF143865">
    <property type="entry name" value="CorA soluble domain-like"/>
    <property type="match status" value="1"/>
</dbReference>
<keyword evidence="8" id="KW-0175">Coiled coil</keyword>